<evidence type="ECO:0000313" key="3">
    <source>
        <dbReference type="Proteomes" id="UP000019678"/>
    </source>
</evidence>
<keyword evidence="1" id="KW-0732">Signal</keyword>
<protein>
    <submittedName>
        <fullName evidence="2">Uncharacterized protein</fullName>
    </submittedName>
</protein>
<sequence length="306" mass="31561">MHLTSAWTTLLASGLMILVACGGNVVIDGDPSAGFGGAGGTGAYTGVGAGAPATSGTGGVGAGSTGTSSGTAGGAGNVPDVVKNTCPDIAAEPLVCVTISVEGLAIVSPESGQHCKLQPLYDHLLGFVGSLGVIGNHVYWCDEDRVRRISLDHGVVDSSAPYACDAVTEWQGKLLVKPQATGNGDTLEVYATFEDISARAPEAVLPPVYNTRLATSATTLYSAWHATDEIARAKLPTMEPVASLFFSNNDDWVYGIWPNEDQGTLLVIRDEVDLITLDLASGAKVGGTELSYSLFPMGGLSCWRNP</sequence>
<dbReference type="Proteomes" id="UP000019678">
    <property type="component" value="Unassembled WGS sequence"/>
</dbReference>
<dbReference type="RefSeq" id="WP_044252373.1">
    <property type="nucleotide sequence ID" value="NZ_ASRX01000137.1"/>
</dbReference>
<organism evidence="2 3">
    <name type="scientific">Chondromyces apiculatus DSM 436</name>
    <dbReference type="NCBI Taxonomy" id="1192034"/>
    <lineage>
        <taxon>Bacteria</taxon>
        <taxon>Pseudomonadati</taxon>
        <taxon>Myxococcota</taxon>
        <taxon>Polyangia</taxon>
        <taxon>Polyangiales</taxon>
        <taxon>Polyangiaceae</taxon>
        <taxon>Chondromyces</taxon>
    </lineage>
</organism>
<dbReference type="AlphaFoldDB" id="A0A017SSX1"/>
<name>A0A017SSX1_9BACT</name>
<feature type="chain" id="PRO_5001499602" evidence="1">
    <location>
        <begin position="23"/>
        <end position="306"/>
    </location>
</feature>
<reference evidence="2 3" key="1">
    <citation type="submission" date="2013-05" db="EMBL/GenBank/DDBJ databases">
        <title>Genome assembly of Chondromyces apiculatus DSM 436.</title>
        <authorList>
            <person name="Sharma G."/>
            <person name="Khatri I."/>
            <person name="Kaur C."/>
            <person name="Mayilraj S."/>
            <person name="Subramanian S."/>
        </authorList>
    </citation>
    <scope>NUCLEOTIDE SEQUENCE [LARGE SCALE GENOMIC DNA]</scope>
    <source>
        <strain evidence="2 3">DSM 436</strain>
    </source>
</reference>
<proteinExistence type="predicted"/>
<evidence type="ECO:0000256" key="1">
    <source>
        <dbReference type="SAM" id="SignalP"/>
    </source>
</evidence>
<dbReference type="EMBL" id="ASRX01000137">
    <property type="protein sequence ID" value="EYF00078.1"/>
    <property type="molecule type" value="Genomic_DNA"/>
</dbReference>
<evidence type="ECO:0000313" key="2">
    <source>
        <dbReference type="EMBL" id="EYF00078.1"/>
    </source>
</evidence>
<keyword evidence="3" id="KW-1185">Reference proteome</keyword>
<gene>
    <name evidence="2" type="ORF">CAP_1400</name>
</gene>
<feature type="signal peptide" evidence="1">
    <location>
        <begin position="1"/>
        <end position="22"/>
    </location>
</feature>
<dbReference type="OrthoDB" id="9835241at2"/>
<comment type="caution">
    <text evidence="2">The sequence shown here is derived from an EMBL/GenBank/DDBJ whole genome shotgun (WGS) entry which is preliminary data.</text>
</comment>
<accession>A0A017SSX1</accession>